<name>A0ABV7ASK4_9GAMM</name>
<keyword evidence="3" id="KW-1185">Reference proteome</keyword>
<dbReference type="CDD" id="cd00093">
    <property type="entry name" value="HTH_XRE"/>
    <property type="match status" value="1"/>
</dbReference>
<dbReference type="PANTHER" id="PTHR33516:SF2">
    <property type="entry name" value="LEXA REPRESSOR-RELATED"/>
    <property type="match status" value="1"/>
</dbReference>
<dbReference type="PANTHER" id="PTHR33516">
    <property type="entry name" value="LEXA REPRESSOR"/>
    <property type="match status" value="1"/>
</dbReference>
<dbReference type="InterPro" id="IPR039418">
    <property type="entry name" value="LexA-like"/>
</dbReference>
<dbReference type="Gene3D" id="1.10.260.40">
    <property type="entry name" value="lambda repressor-like DNA-binding domains"/>
    <property type="match status" value="1"/>
</dbReference>
<proteinExistence type="predicted"/>
<protein>
    <submittedName>
        <fullName evidence="2">LexA family protein</fullName>
    </submittedName>
</protein>
<evidence type="ECO:0000313" key="3">
    <source>
        <dbReference type="Proteomes" id="UP001595457"/>
    </source>
</evidence>
<evidence type="ECO:0000313" key="2">
    <source>
        <dbReference type="EMBL" id="MFC2972256.1"/>
    </source>
</evidence>
<dbReference type="InterPro" id="IPR050077">
    <property type="entry name" value="LexA_repressor"/>
</dbReference>
<dbReference type="InterPro" id="IPR010982">
    <property type="entry name" value="Lambda_DNA-bd_dom_sf"/>
</dbReference>
<reference evidence="3" key="1">
    <citation type="journal article" date="2019" name="Int. J. Syst. Evol. Microbiol.">
        <title>The Global Catalogue of Microorganisms (GCM) 10K type strain sequencing project: providing services to taxonomists for standard genome sequencing and annotation.</title>
        <authorList>
            <consortium name="The Broad Institute Genomics Platform"/>
            <consortium name="The Broad Institute Genome Sequencing Center for Infectious Disease"/>
            <person name="Wu L."/>
            <person name="Ma J."/>
        </authorList>
    </citation>
    <scope>NUCLEOTIDE SEQUENCE [LARGE SCALE GENOMIC DNA]</scope>
    <source>
        <strain evidence="3">KCTC 62195</strain>
    </source>
</reference>
<sequence>MKTLGSRIAHYRKAADLSQAELAKACGWGSQSRIGNYEKDIREPSIDDLRTIAKALKIGLGELLPIGDQSSTPPPEPSNALPIAQPERLYRYPVVSEVQAGTWTDAVQPYEPGAEDQFELTDYQARGPAFWLRVNGDSMTSLTPPSIPEGCFVLVDTGLTAQPGDLVVAKLDTEEKATFKKLVSDVGQLYLKPLNPAYRVIPIDGNCRLIGVVKEAKMKL</sequence>
<evidence type="ECO:0000259" key="1">
    <source>
        <dbReference type="PROSITE" id="PS50943"/>
    </source>
</evidence>
<feature type="domain" description="HTH cro/C1-type" evidence="1">
    <location>
        <begin position="8"/>
        <end position="63"/>
    </location>
</feature>
<comment type="caution">
    <text evidence="2">The sequence shown here is derived from an EMBL/GenBank/DDBJ whole genome shotgun (WGS) entry which is preliminary data.</text>
</comment>
<dbReference type="Gene3D" id="2.10.109.10">
    <property type="entry name" value="Umud Fragment, subunit A"/>
    <property type="match status" value="1"/>
</dbReference>
<dbReference type="InterPro" id="IPR036286">
    <property type="entry name" value="LexA/Signal_pep-like_sf"/>
</dbReference>
<dbReference type="Pfam" id="PF01381">
    <property type="entry name" value="HTH_3"/>
    <property type="match status" value="1"/>
</dbReference>
<dbReference type="SUPFAM" id="SSF51306">
    <property type="entry name" value="LexA/Signal peptidase"/>
    <property type="match status" value="1"/>
</dbReference>
<dbReference type="PROSITE" id="PS50943">
    <property type="entry name" value="HTH_CROC1"/>
    <property type="match status" value="1"/>
</dbReference>
<dbReference type="CDD" id="cd06529">
    <property type="entry name" value="S24_LexA-like"/>
    <property type="match status" value="1"/>
</dbReference>
<accession>A0ABV7ASK4</accession>
<dbReference type="RefSeq" id="WP_377813899.1">
    <property type="nucleotide sequence ID" value="NZ_JBHRSJ010000014.1"/>
</dbReference>
<dbReference type="SMART" id="SM00530">
    <property type="entry name" value="HTH_XRE"/>
    <property type="match status" value="1"/>
</dbReference>
<dbReference type="EMBL" id="JBHRSJ010000014">
    <property type="protein sequence ID" value="MFC2972256.1"/>
    <property type="molecule type" value="Genomic_DNA"/>
</dbReference>
<dbReference type="Pfam" id="PF00717">
    <property type="entry name" value="Peptidase_S24"/>
    <property type="match status" value="1"/>
</dbReference>
<organism evidence="2 3">
    <name type="scientific">Azotobacter bryophylli</name>
    <dbReference type="NCBI Taxonomy" id="1986537"/>
    <lineage>
        <taxon>Bacteria</taxon>
        <taxon>Pseudomonadati</taxon>
        <taxon>Pseudomonadota</taxon>
        <taxon>Gammaproteobacteria</taxon>
        <taxon>Pseudomonadales</taxon>
        <taxon>Pseudomonadaceae</taxon>
        <taxon>Azotobacter</taxon>
    </lineage>
</organism>
<dbReference type="Proteomes" id="UP001595457">
    <property type="component" value="Unassembled WGS sequence"/>
</dbReference>
<gene>
    <name evidence="2" type="ORF">ACFOJE_08530</name>
</gene>
<dbReference type="InterPro" id="IPR015927">
    <property type="entry name" value="Peptidase_S24_S26A/B/C"/>
</dbReference>
<dbReference type="InterPro" id="IPR001387">
    <property type="entry name" value="Cro/C1-type_HTH"/>
</dbReference>
<dbReference type="SUPFAM" id="SSF47413">
    <property type="entry name" value="lambda repressor-like DNA-binding domains"/>
    <property type="match status" value="1"/>
</dbReference>